<gene>
    <name evidence="1" type="ORF">BB560_003841</name>
</gene>
<dbReference type="Proteomes" id="UP000245609">
    <property type="component" value="Unassembled WGS sequence"/>
</dbReference>
<dbReference type="OrthoDB" id="5545891at2759"/>
<evidence type="ECO:0000313" key="2">
    <source>
        <dbReference type="Proteomes" id="UP000245609"/>
    </source>
</evidence>
<sequence>MNYNPPHINDNVNDYVKRGDYHYYKLQKFLAQATRPIDSYVHSLLVSEPEIDSEYTRILFASTMRILLSEAATMLTQARIDNLHYGLKLPGKPIQIMENNNEPLLNQYQSAWKRLSRDQWISRTIKHGYRIP</sequence>
<proteinExistence type="predicted"/>
<comment type="caution">
    <text evidence="1">The sequence shown here is derived from an EMBL/GenBank/DDBJ whole genome shotgun (WGS) entry which is preliminary data.</text>
</comment>
<accession>A0A2T9ZAY2</accession>
<evidence type="ECO:0000313" key="1">
    <source>
        <dbReference type="EMBL" id="PVV01732.1"/>
    </source>
</evidence>
<name>A0A2T9ZAY2_9FUNG</name>
<dbReference type="EMBL" id="MBFS01000841">
    <property type="protein sequence ID" value="PVV01732.1"/>
    <property type="molecule type" value="Genomic_DNA"/>
</dbReference>
<organism evidence="1 2">
    <name type="scientific">Smittium megazygosporum</name>
    <dbReference type="NCBI Taxonomy" id="133381"/>
    <lineage>
        <taxon>Eukaryota</taxon>
        <taxon>Fungi</taxon>
        <taxon>Fungi incertae sedis</taxon>
        <taxon>Zoopagomycota</taxon>
        <taxon>Kickxellomycotina</taxon>
        <taxon>Harpellomycetes</taxon>
        <taxon>Harpellales</taxon>
        <taxon>Legeriomycetaceae</taxon>
        <taxon>Smittium</taxon>
    </lineage>
</organism>
<feature type="non-terminal residue" evidence="1">
    <location>
        <position position="132"/>
    </location>
</feature>
<reference evidence="1 2" key="1">
    <citation type="journal article" date="2018" name="MBio">
        <title>Comparative Genomics Reveals the Core Gene Toolbox for the Fungus-Insect Symbiosis.</title>
        <authorList>
            <person name="Wang Y."/>
            <person name="Stata M."/>
            <person name="Wang W."/>
            <person name="Stajich J.E."/>
            <person name="White M.M."/>
            <person name="Moncalvo J.M."/>
        </authorList>
    </citation>
    <scope>NUCLEOTIDE SEQUENCE [LARGE SCALE GENOMIC DNA]</scope>
    <source>
        <strain evidence="1 2">SC-DP-2</strain>
    </source>
</reference>
<keyword evidence="2" id="KW-1185">Reference proteome</keyword>
<protein>
    <submittedName>
        <fullName evidence="1">Uncharacterized protein</fullName>
    </submittedName>
</protein>
<dbReference type="AlphaFoldDB" id="A0A2T9ZAY2"/>